<accession>A0AA37QFC3</accession>
<feature type="compositionally biased region" description="Basic and acidic residues" evidence="1">
    <location>
        <begin position="1"/>
        <end position="19"/>
    </location>
</feature>
<protein>
    <submittedName>
        <fullName evidence="3">Uncharacterized protein</fullName>
    </submittedName>
</protein>
<reference evidence="3" key="1">
    <citation type="submission" date="2022-08" db="EMBL/GenBank/DDBJ databases">
        <title>Draft genome sequencing of Roseisolibacter agri AW1220.</title>
        <authorList>
            <person name="Tobiishi Y."/>
            <person name="Tonouchi A."/>
        </authorList>
    </citation>
    <scope>NUCLEOTIDE SEQUENCE</scope>
    <source>
        <strain evidence="3">AW1220</strain>
    </source>
</reference>
<dbReference type="Proteomes" id="UP001161325">
    <property type="component" value="Unassembled WGS sequence"/>
</dbReference>
<dbReference type="EMBL" id="BRXS01000007">
    <property type="protein sequence ID" value="GLC27831.1"/>
    <property type="molecule type" value="Genomic_DNA"/>
</dbReference>
<name>A0AA37QFC3_9BACT</name>
<evidence type="ECO:0000313" key="4">
    <source>
        <dbReference type="Proteomes" id="UP001161325"/>
    </source>
</evidence>
<gene>
    <name evidence="3" type="ORF">rosag_43440</name>
</gene>
<feature type="transmembrane region" description="Helical" evidence="2">
    <location>
        <begin position="112"/>
        <end position="130"/>
    </location>
</feature>
<dbReference type="RefSeq" id="WP_284352261.1">
    <property type="nucleotide sequence ID" value="NZ_BRXS01000007.1"/>
</dbReference>
<sequence length="368" mass="39720">MAHLEHPRTHRPERTDFGPRADAAAPVSPAVPEPAPPAAAAGMPIELRALAVLLLLDLAVGIWMRLHAERWLSFFVTHLPVLGLAAAAWGVAPDEAKRWLTGGARAALARRAVLRALALLVGVLATASLLCSTVRVESVDPGVRTRLRVIEGGRTLADSARFAAAPTEPLNRLTTPIAFRVWMPPTGRRVWVHGPGLASASRLVLPWVPTTIQYPDDFDSLATLAAVPAPAMLRLLADSSTRPVLTIRDGVDTSAVLARAPLAALRAVVVGFPEPAPPDTATLGRWTERLRAYLTDTTALQDSASLAARDQDVAATLRQWAAVERRRSARPLVVGDLLRWELRRRDGTLVRSDTTRVTRAITTIFLDP</sequence>
<keyword evidence="2" id="KW-1133">Transmembrane helix</keyword>
<comment type="caution">
    <text evidence="3">The sequence shown here is derived from an EMBL/GenBank/DDBJ whole genome shotgun (WGS) entry which is preliminary data.</text>
</comment>
<keyword evidence="2" id="KW-0812">Transmembrane</keyword>
<feature type="region of interest" description="Disordered" evidence="1">
    <location>
        <begin position="1"/>
        <end position="35"/>
    </location>
</feature>
<keyword evidence="2" id="KW-0472">Membrane</keyword>
<evidence type="ECO:0000256" key="1">
    <source>
        <dbReference type="SAM" id="MobiDB-lite"/>
    </source>
</evidence>
<feature type="transmembrane region" description="Helical" evidence="2">
    <location>
        <begin position="47"/>
        <end position="66"/>
    </location>
</feature>
<dbReference type="AlphaFoldDB" id="A0AA37QFC3"/>
<evidence type="ECO:0000313" key="3">
    <source>
        <dbReference type="EMBL" id="GLC27831.1"/>
    </source>
</evidence>
<evidence type="ECO:0000256" key="2">
    <source>
        <dbReference type="SAM" id="Phobius"/>
    </source>
</evidence>
<keyword evidence="4" id="KW-1185">Reference proteome</keyword>
<organism evidence="3 4">
    <name type="scientific">Roseisolibacter agri</name>
    <dbReference type="NCBI Taxonomy" id="2014610"/>
    <lineage>
        <taxon>Bacteria</taxon>
        <taxon>Pseudomonadati</taxon>
        <taxon>Gemmatimonadota</taxon>
        <taxon>Gemmatimonadia</taxon>
        <taxon>Gemmatimonadales</taxon>
        <taxon>Gemmatimonadaceae</taxon>
        <taxon>Roseisolibacter</taxon>
    </lineage>
</organism>
<feature type="transmembrane region" description="Helical" evidence="2">
    <location>
        <begin position="72"/>
        <end position="92"/>
    </location>
</feature>
<proteinExistence type="predicted"/>